<reference evidence="2" key="1">
    <citation type="submission" date="2025-08" db="UniProtKB">
        <authorList>
            <consortium name="RefSeq"/>
        </authorList>
    </citation>
    <scope>IDENTIFICATION</scope>
</reference>
<evidence type="ECO:0000313" key="2">
    <source>
        <dbReference type="RefSeq" id="XP_022099009.1"/>
    </source>
</evidence>
<dbReference type="KEGG" id="aplc:110983773"/>
<name>A0A8B7Z088_ACAPL</name>
<accession>A0A8B7Z088</accession>
<evidence type="ECO:0000313" key="1">
    <source>
        <dbReference type="Proteomes" id="UP000694845"/>
    </source>
</evidence>
<protein>
    <submittedName>
        <fullName evidence="2">Uncharacterized protein LOC110983773 isoform X1</fullName>
    </submittedName>
</protein>
<gene>
    <name evidence="2" type="primary">LOC110983773</name>
</gene>
<dbReference type="GeneID" id="110983773"/>
<sequence>MKIYSLSSNDIVSLFVFLHSTVQSVPNRMDVVLDLSVLSLQSQKAADFFRDLVSDILPDLLEHVEGQSNQDRADMVKKALQNISKTYRCNLGDTDPWSRSEWDSAANRCAYVFLYYVQHCYMVYVALHPLVGKALSYIIQRWRQMKYLQVCCIGGGPAPDLVGLTKFLRDTGVIPVATLRCSVIDAFPSWKTTWDAIWEKLPDPFPVNYFRCDLVKDTTIEREVLDIVRRAELVTLVKCLSAVAALMRDDPRRSSLLQAILQELKPGAVVLHIDSEKNQETWECFREITHTAGLVWCTSGTASQQYHLGRIPQSSRITPAPLNSFQCSPALCQL</sequence>
<proteinExistence type="predicted"/>
<organism evidence="1 2">
    <name type="scientific">Acanthaster planci</name>
    <name type="common">Crown-of-thorns starfish</name>
    <dbReference type="NCBI Taxonomy" id="133434"/>
    <lineage>
        <taxon>Eukaryota</taxon>
        <taxon>Metazoa</taxon>
        <taxon>Echinodermata</taxon>
        <taxon>Eleutherozoa</taxon>
        <taxon>Asterozoa</taxon>
        <taxon>Asteroidea</taxon>
        <taxon>Valvatacea</taxon>
        <taxon>Valvatida</taxon>
        <taxon>Acanthasteridae</taxon>
        <taxon>Acanthaster</taxon>
    </lineage>
</organism>
<dbReference type="OrthoDB" id="6428524at2759"/>
<dbReference type="Proteomes" id="UP000694845">
    <property type="component" value="Unplaced"/>
</dbReference>
<dbReference type="AlphaFoldDB" id="A0A8B7Z088"/>
<keyword evidence="1" id="KW-1185">Reference proteome</keyword>
<dbReference type="RefSeq" id="XP_022099009.1">
    <property type="nucleotide sequence ID" value="XM_022243317.1"/>
</dbReference>